<dbReference type="EMBL" id="CP096563">
    <property type="protein sequence ID" value="UPU44341.1"/>
    <property type="molecule type" value="Genomic_DNA"/>
</dbReference>
<keyword evidence="5" id="KW-0812">Transmembrane</keyword>
<dbReference type="Gene3D" id="3.90.640.10">
    <property type="entry name" value="Actin, Chain A, domain 4"/>
    <property type="match status" value="1"/>
</dbReference>
<feature type="transmembrane region" description="Helical" evidence="5">
    <location>
        <begin position="447"/>
        <end position="467"/>
    </location>
</feature>
<dbReference type="Proteomes" id="UP000831484">
    <property type="component" value="Chromosome"/>
</dbReference>
<dbReference type="PANTHER" id="PTHR42749">
    <property type="entry name" value="CELL SHAPE-DETERMINING PROTEIN MREB"/>
    <property type="match status" value="1"/>
</dbReference>
<evidence type="ECO:0000313" key="6">
    <source>
        <dbReference type="EMBL" id="UPU44341.1"/>
    </source>
</evidence>
<sequence>MNLVLGVTVGASAVRLARPGTPDHSGPVFRSRAVDRGREIPEEVAAEATGVALTENADLGSNTVVAYRDQAQAGALQTAFEQKGIDNFELVPEVVATLRMLEESGALTDQSTLVVVDIGSSGSTISIVDRQMRSTVVTARSTRVSGDHFDELVYSDQTVRRRIATPADPGGDAELQARCRLAKEQLSSRSAVCLPGPGGLLLLSREVFDSLVVTSVEAFAREIREVIATSGRNPDAILLIGGGARIPIVRATLAAWLECPLIAPEQPELVTAQGAALIAESSMTPSARAVSAPVQVPAVAPIFAPYPIHTPAEVPVPVQAFSHGGVATLAESERPNALSEVTSGTKSVPQEQVPSPYAAELPQPRPNRHEQRFDPAADLVVADSDQATDGFSTERDADTEAVMVDAQAYSAMYEAEGPGAGTAHPSWLAGTQPVESTSKEPRNPLRFAGLGAGVIAAIVIVGLGLGYGGKVFDSEDAGPVATEVTTPPPTTTTTPPPTTTTTPPPTTTEEVPPVVEAPPVVQDTYVPPAPAPAPPPPAIYIPGLPPILLPVLPPIPGL</sequence>
<dbReference type="GO" id="GO:0140662">
    <property type="term" value="F:ATP-dependent protein folding chaperone"/>
    <property type="evidence" value="ECO:0007669"/>
    <property type="project" value="InterPro"/>
</dbReference>
<evidence type="ECO:0000256" key="3">
    <source>
        <dbReference type="ARBA" id="ARBA00023186"/>
    </source>
</evidence>
<name>A0AB38RHE9_RHOSG</name>
<evidence type="ECO:0000256" key="5">
    <source>
        <dbReference type="SAM" id="Phobius"/>
    </source>
</evidence>
<feature type="compositionally biased region" description="Polar residues" evidence="4">
    <location>
        <begin position="339"/>
        <end position="353"/>
    </location>
</feature>
<dbReference type="Gene3D" id="3.30.420.40">
    <property type="match status" value="2"/>
</dbReference>
<keyword evidence="1" id="KW-0547">Nucleotide-binding</keyword>
<keyword evidence="7" id="KW-1185">Reference proteome</keyword>
<feature type="compositionally biased region" description="Pro residues" evidence="4">
    <location>
        <begin position="486"/>
        <end position="506"/>
    </location>
</feature>
<protein>
    <submittedName>
        <fullName evidence="6">Hsp70 family protein</fullName>
    </submittedName>
</protein>
<dbReference type="Pfam" id="PF00012">
    <property type="entry name" value="HSP70"/>
    <property type="match status" value="1"/>
</dbReference>
<proteinExistence type="predicted"/>
<dbReference type="AlphaFoldDB" id="A0AB38RHE9"/>
<accession>A0AB38RHE9</accession>
<evidence type="ECO:0000256" key="1">
    <source>
        <dbReference type="ARBA" id="ARBA00022741"/>
    </source>
</evidence>
<evidence type="ECO:0000256" key="2">
    <source>
        <dbReference type="ARBA" id="ARBA00022840"/>
    </source>
</evidence>
<keyword evidence="2" id="KW-0067">ATP-binding</keyword>
<feature type="region of interest" description="Disordered" evidence="4">
    <location>
        <begin position="478"/>
        <end position="512"/>
    </location>
</feature>
<keyword evidence="5" id="KW-1133">Transmembrane helix</keyword>
<dbReference type="SUPFAM" id="SSF53067">
    <property type="entry name" value="Actin-like ATPase domain"/>
    <property type="match status" value="1"/>
</dbReference>
<evidence type="ECO:0000313" key="7">
    <source>
        <dbReference type="Proteomes" id="UP000831484"/>
    </source>
</evidence>
<dbReference type="RefSeq" id="WP_231915220.1">
    <property type="nucleotide sequence ID" value="NZ_CP096563.1"/>
</dbReference>
<gene>
    <name evidence="6" type="ORF">M0639_06535</name>
</gene>
<keyword evidence="3" id="KW-0143">Chaperone</keyword>
<dbReference type="PANTHER" id="PTHR42749:SF1">
    <property type="entry name" value="CELL SHAPE-DETERMINING PROTEIN MREB"/>
    <property type="match status" value="1"/>
</dbReference>
<reference evidence="7" key="1">
    <citation type="journal article" date="2022" name="Environ. Microbiol.">
        <title>Functional analysis, diversity, and distribution of carbendazim hydrolases MheI and CbmA, responsible for the initial step in carbendazim degradation.</title>
        <authorList>
            <person name="Zhang M."/>
            <person name="Bai X."/>
            <person name="Li Q."/>
            <person name="Zhang L."/>
            <person name="Zhu Q."/>
            <person name="Gao S."/>
            <person name="Ke Z."/>
            <person name="Jiang M."/>
            <person name="Hu J."/>
            <person name="Qiu J."/>
            <person name="Hong Q."/>
        </authorList>
    </citation>
    <scope>NUCLEOTIDE SEQUENCE [LARGE SCALE GENOMIC DNA]</scope>
    <source>
        <strain evidence="7">djl-6</strain>
    </source>
</reference>
<dbReference type="InterPro" id="IPR043129">
    <property type="entry name" value="ATPase_NBD"/>
</dbReference>
<feature type="region of interest" description="Disordered" evidence="4">
    <location>
        <begin position="333"/>
        <end position="369"/>
    </location>
</feature>
<evidence type="ECO:0000256" key="4">
    <source>
        <dbReference type="SAM" id="MobiDB-lite"/>
    </source>
</evidence>
<keyword evidence="5" id="KW-0472">Membrane</keyword>
<dbReference type="GO" id="GO:0005524">
    <property type="term" value="F:ATP binding"/>
    <property type="evidence" value="ECO:0007669"/>
    <property type="project" value="UniProtKB-KW"/>
</dbReference>
<dbReference type="InterPro" id="IPR013126">
    <property type="entry name" value="Hsp_70_fam"/>
</dbReference>
<organism evidence="6 7">
    <name type="scientific">Rhodococcus qingshengii JCM 15477</name>
    <dbReference type="NCBI Taxonomy" id="1303681"/>
    <lineage>
        <taxon>Bacteria</taxon>
        <taxon>Bacillati</taxon>
        <taxon>Actinomycetota</taxon>
        <taxon>Actinomycetes</taxon>
        <taxon>Mycobacteriales</taxon>
        <taxon>Nocardiaceae</taxon>
        <taxon>Rhodococcus</taxon>
        <taxon>Rhodococcus erythropolis group</taxon>
    </lineage>
</organism>